<name>A0AAD4VNL0_PRUDU</name>
<proteinExistence type="predicted"/>
<keyword evidence="3" id="KW-1185">Reference proteome</keyword>
<keyword evidence="1" id="KW-1133">Transmembrane helix</keyword>
<reference evidence="2 3" key="1">
    <citation type="journal article" date="2022" name="G3 (Bethesda)">
        <title>Whole-genome sequence and methylome profiling of the almond [Prunus dulcis (Mill.) D.A. Webb] cultivar 'Nonpareil'.</title>
        <authorList>
            <person name="D'Amico-Willman K.M."/>
            <person name="Ouma W.Z."/>
            <person name="Meulia T."/>
            <person name="Sideli G.M."/>
            <person name="Gradziel T.M."/>
            <person name="Fresnedo-Ramirez J."/>
        </authorList>
    </citation>
    <scope>NUCLEOTIDE SEQUENCE [LARGE SCALE GENOMIC DNA]</scope>
    <source>
        <strain evidence="2">Clone GOH B32 T37-40</strain>
    </source>
</reference>
<evidence type="ECO:0000313" key="2">
    <source>
        <dbReference type="EMBL" id="KAI5327619.1"/>
    </source>
</evidence>
<feature type="transmembrane region" description="Helical" evidence="1">
    <location>
        <begin position="115"/>
        <end position="137"/>
    </location>
</feature>
<sequence length="169" mass="18848">MLEMENFIYMAAKRPKPPNCYLLSSLPLRLSTIPLVYNAQAVADPQRRNEVQLLLSSPGKALELTLGKGGGVLPEPIIIIVLQISESSRGKKIQVDSSLPYHFLKSRRICLSLELLLVFEANCICSFCVGLSTYISFGEVVFEIQGVGKLYLSLLLKFWAIVLKLMRMA</sequence>
<gene>
    <name evidence="2" type="ORF">L3X38_027015</name>
</gene>
<comment type="caution">
    <text evidence="2">The sequence shown here is derived from an EMBL/GenBank/DDBJ whole genome shotgun (WGS) entry which is preliminary data.</text>
</comment>
<protein>
    <submittedName>
        <fullName evidence="2">Uncharacterized protein</fullName>
    </submittedName>
</protein>
<organism evidence="2 3">
    <name type="scientific">Prunus dulcis</name>
    <name type="common">Almond</name>
    <name type="synonym">Amygdalus dulcis</name>
    <dbReference type="NCBI Taxonomy" id="3755"/>
    <lineage>
        <taxon>Eukaryota</taxon>
        <taxon>Viridiplantae</taxon>
        <taxon>Streptophyta</taxon>
        <taxon>Embryophyta</taxon>
        <taxon>Tracheophyta</taxon>
        <taxon>Spermatophyta</taxon>
        <taxon>Magnoliopsida</taxon>
        <taxon>eudicotyledons</taxon>
        <taxon>Gunneridae</taxon>
        <taxon>Pentapetalae</taxon>
        <taxon>rosids</taxon>
        <taxon>fabids</taxon>
        <taxon>Rosales</taxon>
        <taxon>Rosaceae</taxon>
        <taxon>Amygdaloideae</taxon>
        <taxon>Amygdaleae</taxon>
        <taxon>Prunus</taxon>
    </lineage>
</organism>
<evidence type="ECO:0000256" key="1">
    <source>
        <dbReference type="SAM" id="Phobius"/>
    </source>
</evidence>
<dbReference type="Proteomes" id="UP001054821">
    <property type="component" value="Chromosome 5"/>
</dbReference>
<keyword evidence="1" id="KW-0472">Membrane</keyword>
<feature type="transmembrane region" description="Helical" evidence="1">
    <location>
        <begin position="149"/>
        <end position="166"/>
    </location>
</feature>
<dbReference type="AlphaFoldDB" id="A0AAD4VNL0"/>
<dbReference type="EMBL" id="JAJFAZ020000005">
    <property type="protein sequence ID" value="KAI5327619.1"/>
    <property type="molecule type" value="Genomic_DNA"/>
</dbReference>
<accession>A0AAD4VNL0</accession>
<keyword evidence="1" id="KW-0812">Transmembrane</keyword>
<evidence type="ECO:0000313" key="3">
    <source>
        <dbReference type="Proteomes" id="UP001054821"/>
    </source>
</evidence>